<dbReference type="Pfam" id="PF03466">
    <property type="entry name" value="LysR_substrate"/>
    <property type="match status" value="1"/>
</dbReference>
<sequence>MTPTQLRAFHLVAEAGSFSAAARAAGLSQPNLSGQVTALEKAYGVRLFDRRGRSVTPTETGRQLHGVTTRLFALQDEAQALLLGERALTRGHLRIAADSAHHVVPIMAALRKRAGGLTFALSIDNSAVVLERLLRHEADVAVMAKSLSDPRLHAVRLRTDRLVLFAPAGHALAKRGRTPLSALNDQELVLRERGSITREVLEQAMAAADIRPASIVEVQTREGVREAVAAGFGVGAVFASELGEDRRFRRIVITDQDLAVAEYAVCLQERRRVALVRAFMDEATRLAS</sequence>
<dbReference type="PROSITE" id="PS50931">
    <property type="entry name" value="HTH_LYSR"/>
    <property type="match status" value="1"/>
</dbReference>
<organism evidence="6 7">
    <name type="scientific">Reyranella humidisoli</name>
    <dbReference type="NCBI Taxonomy" id="2849149"/>
    <lineage>
        <taxon>Bacteria</taxon>
        <taxon>Pseudomonadati</taxon>
        <taxon>Pseudomonadota</taxon>
        <taxon>Alphaproteobacteria</taxon>
        <taxon>Hyphomicrobiales</taxon>
        <taxon>Reyranellaceae</taxon>
        <taxon>Reyranella</taxon>
    </lineage>
</organism>
<evidence type="ECO:0000313" key="7">
    <source>
        <dbReference type="Proteomes" id="UP000727907"/>
    </source>
</evidence>
<name>A0ABS6IKU6_9HYPH</name>
<protein>
    <submittedName>
        <fullName evidence="6">LysR family transcriptional regulator</fullName>
    </submittedName>
</protein>
<evidence type="ECO:0000313" key="6">
    <source>
        <dbReference type="EMBL" id="MBU8875219.1"/>
    </source>
</evidence>
<keyword evidence="7" id="KW-1185">Reference proteome</keyword>
<dbReference type="Pfam" id="PF00126">
    <property type="entry name" value="HTH_1"/>
    <property type="match status" value="1"/>
</dbReference>
<proteinExistence type="inferred from homology"/>
<dbReference type="InterPro" id="IPR000847">
    <property type="entry name" value="LysR_HTH_N"/>
</dbReference>
<evidence type="ECO:0000256" key="4">
    <source>
        <dbReference type="ARBA" id="ARBA00023163"/>
    </source>
</evidence>
<dbReference type="PANTHER" id="PTHR30126:SF94">
    <property type="entry name" value="LYSR FAMILY TRANSCRIPTIONAL REGULATOR"/>
    <property type="match status" value="1"/>
</dbReference>
<keyword evidence="3" id="KW-0238">DNA-binding</keyword>
<dbReference type="InterPro" id="IPR005119">
    <property type="entry name" value="LysR_subst-bd"/>
</dbReference>
<evidence type="ECO:0000256" key="3">
    <source>
        <dbReference type="ARBA" id="ARBA00023125"/>
    </source>
</evidence>
<gene>
    <name evidence="6" type="ORF">KQ910_15705</name>
</gene>
<keyword evidence="2" id="KW-0805">Transcription regulation</keyword>
<feature type="domain" description="HTH lysR-type" evidence="5">
    <location>
        <begin position="1"/>
        <end position="58"/>
    </location>
</feature>
<evidence type="ECO:0000256" key="2">
    <source>
        <dbReference type="ARBA" id="ARBA00023015"/>
    </source>
</evidence>
<evidence type="ECO:0000259" key="5">
    <source>
        <dbReference type="PROSITE" id="PS50931"/>
    </source>
</evidence>
<dbReference type="PANTHER" id="PTHR30126">
    <property type="entry name" value="HTH-TYPE TRANSCRIPTIONAL REGULATOR"/>
    <property type="match status" value="1"/>
</dbReference>
<dbReference type="EMBL" id="JAHOPB010000001">
    <property type="protein sequence ID" value="MBU8875219.1"/>
    <property type="molecule type" value="Genomic_DNA"/>
</dbReference>
<dbReference type="Proteomes" id="UP000727907">
    <property type="component" value="Unassembled WGS sequence"/>
</dbReference>
<evidence type="ECO:0000256" key="1">
    <source>
        <dbReference type="ARBA" id="ARBA00009437"/>
    </source>
</evidence>
<keyword evidence="4" id="KW-0804">Transcription</keyword>
<accession>A0ABS6IKU6</accession>
<comment type="similarity">
    <text evidence="1">Belongs to the LysR transcriptional regulatory family.</text>
</comment>
<dbReference type="RefSeq" id="WP_216962113.1">
    <property type="nucleotide sequence ID" value="NZ_JAHOPB010000001.1"/>
</dbReference>
<reference evidence="6 7" key="1">
    <citation type="submission" date="2021-06" db="EMBL/GenBank/DDBJ databases">
        <authorList>
            <person name="Lee D.H."/>
        </authorList>
    </citation>
    <scope>NUCLEOTIDE SEQUENCE [LARGE SCALE GENOMIC DNA]</scope>
    <source>
        <strain evidence="6 7">MMS21-HV4-11</strain>
    </source>
</reference>
<comment type="caution">
    <text evidence="6">The sequence shown here is derived from an EMBL/GenBank/DDBJ whole genome shotgun (WGS) entry which is preliminary data.</text>
</comment>